<dbReference type="GO" id="GO:0097225">
    <property type="term" value="C:sperm midpiece"/>
    <property type="evidence" value="ECO:0007669"/>
    <property type="project" value="TreeGrafter"/>
</dbReference>
<dbReference type="InterPro" id="IPR016024">
    <property type="entry name" value="ARM-type_fold"/>
</dbReference>
<feature type="domain" description="Cilia- and flagella-associated protein 69 ARM repeats" evidence="1">
    <location>
        <begin position="16"/>
        <end position="97"/>
    </location>
</feature>
<comment type="caution">
    <text evidence="2">The sequence shown here is derived from an EMBL/GenBank/DDBJ whole genome shotgun (WGS) entry which is preliminary data.</text>
</comment>
<proteinExistence type="predicted"/>
<name>A0A5J4NV16_9TREM</name>
<dbReference type="PANTHER" id="PTHR14716:SF0">
    <property type="entry name" value="CILIA- AND FLAGELLA-ASSOCIATED PROTEIN 69"/>
    <property type="match status" value="1"/>
</dbReference>
<dbReference type="InterPro" id="IPR011989">
    <property type="entry name" value="ARM-like"/>
</dbReference>
<feature type="domain" description="Cilia- and flagella-associated protein 69 ARM repeats" evidence="1">
    <location>
        <begin position="203"/>
        <end position="255"/>
    </location>
</feature>
<accession>A0A5J4NV16</accession>
<dbReference type="Proteomes" id="UP000324629">
    <property type="component" value="Unassembled WGS sequence"/>
</dbReference>
<dbReference type="EMBL" id="QNGE01000724">
    <property type="protein sequence ID" value="KAA3679485.1"/>
    <property type="molecule type" value="Genomic_DNA"/>
</dbReference>
<dbReference type="PANTHER" id="PTHR14716">
    <property type="entry name" value="CILIA- AND FLAGELLA-ASSOCIATED PROTEIN 69"/>
    <property type="match status" value="1"/>
</dbReference>
<dbReference type="GO" id="GO:0097730">
    <property type="term" value="C:non-motile cilium"/>
    <property type="evidence" value="ECO:0007669"/>
    <property type="project" value="TreeGrafter"/>
</dbReference>
<feature type="domain" description="Cilia- and flagella-associated protein 69 ARM repeats" evidence="1">
    <location>
        <begin position="486"/>
        <end position="571"/>
    </location>
</feature>
<dbReference type="Pfam" id="PF21049">
    <property type="entry name" value="CFA69_ARM_rpt"/>
    <property type="match status" value="5"/>
</dbReference>
<evidence type="ECO:0000313" key="2">
    <source>
        <dbReference type="EMBL" id="KAA3679485.1"/>
    </source>
</evidence>
<keyword evidence="3" id="KW-1185">Reference proteome</keyword>
<feature type="domain" description="Cilia- and flagella-associated protein 69 ARM repeats" evidence="1">
    <location>
        <begin position="398"/>
        <end position="459"/>
    </location>
</feature>
<dbReference type="InterPro" id="IPR048733">
    <property type="entry name" value="CFA69_ARM_dom"/>
</dbReference>
<dbReference type="SUPFAM" id="SSF48371">
    <property type="entry name" value="ARM repeat"/>
    <property type="match status" value="1"/>
</dbReference>
<dbReference type="GO" id="GO:1902093">
    <property type="term" value="P:positive regulation of flagellated sperm motility"/>
    <property type="evidence" value="ECO:0007669"/>
    <property type="project" value="TreeGrafter"/>
</dbReference>
<dbReference type="AlphaFoldDB" id="A0A5J4NV16"/>
<dbReference type="Gene3D" id="1.25.10.10">
    <property type="entry name" value="Leucine-rich Repeat Variant"/>
    <property type="match status" value="1"/>
</dbReference>
<evidence type="ECO:0000259" key="1">
    <source>
        <dbReference type="Pfam" id="PF21049"/>
    </source>
</evidence>
<gene>
    <name evidence="2" type="ORF">DEA37_0012675</name>
</gene>
<sequence>MTVISLIIKNAARFSDSLHIPLTEIGIVKQIIQVFTLENGKHVNPLFKNLKLLPNPENFDLKKMISSALVWLVHNPTAVKVMKETRLVQTLLEWVCPFILLQDQTLSQSGQGAQSETVADDDILVDTSEITATKLPTATYNETEANRLKESQTDLTVESGVEHVLEEEQVEEEEEGVEGENVFSNEPILVEGSQTNHLPANTRLELMRQWPLAFLEELQLHVLDTLCTLGPALLDDILLYNGPERLMQLLLWCQNSVISIKISDCSASLLVFKTLMSLLERTRCMIRQLQKSCTNSLPIFILPLDPFVGFGNSFQSTGGYKTTRAQMRYCLRLLRNLVESSDARLIESLASHGIVQLLVSLLPMASVCEHTERPHEKLKSFGPQRVHKRGRKLDNSVISKTIKNEKRLEEDAVGLEIQTDMLFLLAKICEKDVQKKEILGVEGIDVLVALLSTIPDRLAQLENESIPSLQIRHSGDDPSVCASRRMDVQMLVQRTPLLTLTTTLIDAIWCGIVGSVNCEDYFLMRRGATLLLDLLEWYPRHVCSQLLGCLVDLTENPNCLPSLISWTGCRPLKSNSNLYTSEPSVRSGLEAIAHLLADAPSAAASTKLAKLVHLANNSSAVNTIPIEPTVNSTDKQTRPVISPMTDPLLLSHVTALASGPTLPEFLCYLWRWEEVERLGLPDGPQALLWSKTDTFMFPQFRPQTT</sequence>
<feature type="domain" description="Cilia- and flagella-associated protein 69 ARM repeats" evidence="1">
    <location>
        <begin position="305"/>
        <end position="366"/>
    </location>
</feature>
<reference evidence="2 3" key="1">
    <citation type="journal article" date="2019" name="Gigascience">
        <title>Whole-genome sequence of the oriental lung fluke Paragonimus westermani.</title>
        <authorList>
            <person name="Oey H."/>
            <person name="Zakrzewski M."/>
            <person name="Narain K."/>
            <person name="Devi K.R."/>
            <person name="Agatsuma T."/>
            <person name="Nawaratna S."/>
            <person name="Gobert G.N."/>
            <person name="Jones M.K."/>
            <person name="Ragan M.A."/>
            <person name="McManus D.P."/>
            <person name="Krause L."/>
        </authorList>
    </citation>
    <scope>NUCLEOTIDE SEQUENCE [LARGE SCALE GENOMIC DNA]</scope>
    <source>
        <strain evidence="2 3">IND2009</strain>
    </source>
</reference>
<organism evidence="2 3">
    <name type="scientific">Paragonimus westermani</name>
    <dbReference type="NCBI Taxonomy" id="34504"/>
    <lineage>
        <taxon>Eukaryota</taxon>
        <taxon>Metazoa</taxon>
        <taxon>Spiralia</taxon>
        <taxon>Lophotrochozoa</taxon>
        <taxon>Platyhelminthes</taxon>
        <taxon>Trematoda</taxon>
        <taxon>Digenea</taxon>
        <taxon>Plagiorchiida</taxon>
        <taxon>Troglotremata</taxon>
        <taxon>Troglotrematidae</taxon>
        <taxon>Paragonimus</taxon>
    </lineage>
</organism>
<protein>
    <recommendedName>
        <fullName evidence="1">Cilia- and flagella-associated protein 69 ARM repeats domain-containing protein</fullName>
    </recommendedName>
</protein>
<dbReference type="InterPro" id="IPR048732">
    <property type="entry name" value="CFA69"/>
</dbReference>
<evidence type="ECO:0000313" key="3">
    <source>
        <dbReference type="Proteomes" id="UP000324629"/>
    </source>
</evidence>